<dbReference type="AlphaFoldDB" id="A0A6N3D1Z3"/>
<evidence type="ECO:0000256" key="1">
    <source>
        <dbReference type="SAM" id="Phobius"/>
    </source>
</evidence>
<sequence>MFGYIYKKDVAIVAVILAFCLLVGSFFDYQISSALFNSSSLFGRFVEAAGELPFELTASIAGVMLVRSARPDSKASRWLAALGILINVGLVGYEIIGSLRVGGKLIAFQLVLTFALVIAANLIVYRLTRTTESDELTRWALMVLAVWAAQAIILNVIVKPLWSRPRMRVIEVTPGLNFQPWWVIGNPDKWNYIAAGVIKDGFKSFASGHTAHAAIGLMLAGLPAAAFTEKPSRRRVVFWAASLVAALVAFGRIVIGAHFLTDVSCGFALVLALECLAARIAYPNGVQ</sequence>
<evidence type="ECO:0000313" key="3">
    <source>
        <dbReference type="EMBL" id="VYU22345.1"/>
    </source>
</evidence>
<dbReference type="Pfam" id="PF01569">
    <property type="entry name" value="PAP2"/>
    <property type="match status" value="1"/>
</dbReference>
<reference evidence="3" key="1">
    <citation type="submission" date="2019-11" db="EMBL/GenBank/DDBJ databases">
        <authorList>
            <person name="Feng L."/>
        </authorList>
    </citation>
    <scope>NUCLEOTIDE SEQUENCE</scope>
    <source>
        <strain evidence="3">CaerofaciensLFYP39</strain>
    </source>
</reference>
<organism evidence="3">
    <name type="scientific">Collinsella aerofaciens</name>
    <dbReference type="NCBI Taxonomy" id="74426"/>
    <lineage>
        <taxon>Bacteria</taxon>
        <taxon>Bacillati</taxon>
        <taxon>Actinomycetota</taxon>
        <taxon>Coriobacteriia</taxon>
        <taxon>Coriobacteriales</taxon>
        <taxon>Coriobacteriaceae</taxon>
        <taxon>Collinsella</taxon>
    </lineage>
</organism>
<accession>A0A6N3D1Z3</accession>
<dbReference type="Gene3D" id="1.20.144.10">
    <property type="entry name" value="Phosphatidic acid phosphatase type 2/haloperoxidase"/>
    <property type="match status" value="1"/>
</dbReference>
<dbReference type="SUPFAM" id="SSF48317">
    <property type="entry name" value="Acid phosphatase/Vanadium-dependent haloperoxidase"/>
    <property type="match status" value="1"/>
</dbReference>
<evidence type="ECO:0000259" key="2">
    <source>
        <dbReference type="SMART" id="SM00014"/>
    </source>
</evidence>
<feature type="transmembrane region" description="Helical" evidence="1">
    <location>
        <begin position="75"/>
        <end position="93"/>
    </location>
</feature>
<feature type="transmembrane region" description="Helical" evidence="1">
    <location>
        <begin position="236"/>
        <end position="260"/>
    </location>
</feature>
<proteinExistence type="predicted"/>
<protein>
    <submittedName>
        <fullName evidence="3">PAP2 superfamily protein</fullName>
    </submittedName>
</protein>
<feature type="transmembrane region" description="Helical" evidence="1">
    <location>
        <begin position="12"/>
        <end position="31"/>
    </location>
</feature>
<keyword evidence="1" id="KW-1133">Transmembrane helix</keyword>
<feature type="transmembrane region" description="Helical" evidence="1">
    <location>
        <begin position="139"/>
        <end position="158"/>
    </location>
</feature>
<feature type="transmembrane region" description="Helical" evidence="1">
    <location>
        <begin position="266"/>
        <end position="282"/>
    </location>
</feature>
<dbReference type="InterPro" id="IPR036938">
    <property type="entry name" value="PAP2/HPO_sf"/>
</dbReference>
<feature type="transmembrane region" description="Helical" evidence="1">
    <location>
        <begin position="105"/>
        <end position="127"/>
    </location>
</feature>
<dbReference type="RefSeq" id="WP_156600169.1">
    <property type="nucleotide sequence ID" value="NZ_CACRTW010000033.1"/>
</dbReference>
<feature type="domain" description="Phosphatidic acid phosphatase type 2/haloperoxidase" evidence="2">
    <location>
        <begin position="141"/>
        <end position="278"/>
    </location>
</feature>
<keyword evidence="1" id="KW-0472">Membrane</keyword>
<gene>
    <name evidence="3" type="ORF">CALFYP39_01739</name>
</gene>
<name>A0A6N3D1Z3_9ACTN</name>
<keyword evidence="1" id="KW-0812">Transmembrane</keyword>
<dbReference type="EMBL" id="CACRTW010000033">
    <property type="protein sequence ID" value="VYU22345.1"/>
    <property type="molecule type" value="Genomic_DNA"/>
</dbReference>
<dbReference type="InterPro" id="IPR000326">
    <property type="entry name" value="PAP2/HPO"/>
</dbReference>
<dbReference type="SMART" id="SM00014">
    <property type="entry name" value="acidPPc"/>
    <property type="match status" value="1"/>
</dbReference>